<organism evidence="2 3">
    <name type="scientific">Dipteronia dyeriana</name>
    <dbReference type="NCBI Taxonomy" id="168575"/>
    <lineage>
        <taxon>Eukaryota</taxon>
        <taxon>Viridiplantae</taxon>
        <taxon>Streptophyta</taxon>
        <taxon>Embryophyta</taxon>
        <taxon>Tracheophyta</taxon>
        <taxon>Spermatophyta</taxon>
        <taxon>Magnoliopsida</taxon>
        <taxon>eudicotyledons</taxon>
        <taxon>Gunneridae</taxon>
        <taxon>Pentapetalae</taxon>
        <taxon>rosids</taxon>
        <taxon>malvids</taxon>
        <taxon>Sapindales</taxon>
        <taxon>Sapindaceae</taxon>
        <taxon>Hippocastanoideae</taxon>
        <taxon>Acereae</taxon>
        <taxon>Dipteronia</taxon>
    </lineage>
</organism>
<dbReference type="Proteomes" id="UP001280121">
    <property type="component" value="Unassembled WGS sequence"/>
</dbReference>
<reference evidence="2" key="1">
    <citation type="journal article" date="2023" name="Plant J.">
        <title>Genome sequences and population genomics provide insights into the demographic history, inbreeding, and mutation load of two 'living fossil' tree species of Dipteronia.</title>
        <authorList>
            <person name="Feng Y."/>
            <person name="Comes H.P."/>
            <person name="Chen J."/>
            <person name="Zhu S."/>
            <person name="Lu R."/>
            <person name="Zhang X."/>
            <person name="Li P."/>
            <person name="Qiu J."/>
            <person name="Olsen K.M."/>
            <person name="Qiu Y."/>
        </authorList>
    </citation>
    <scope>NUCLEOTIDE SEQUENCE</scope>
    <source>
        <strain evidence="2">KIB01</strain>
    </source>
</reference>
<proteinExistence type="predicted"/>
<dbReference type="AlphaFoldDB" id="A0AAD9TWX5"/>
<dbReference type="PANTHER" id="PTHR45654:SF90">
    <property type="entry name" value="HOMEOBOX-LEUCINE ZIPPER PROTEIN ROC7-LIKE"/>
    <property type="match status" value="1"/>
</dbReference>
<evidence type="ECO:0000313" key="3">
    <source>
        <dbReference type="Proteomes" id="UP001280121"/>
    </source>
</evidence>
<comment type="caution">
    <text evidence="2">The sequence shown here is derived from an EMBL/GenBank/DDBJ whole genome shotgun (WGS) entry which is preliminary data.</text>
</comment>
<feature type="transmembrane region" description="Helical" evidence="1">
    <location>
        <begin position="192"/>
        <end position="211"/>
    </location>
</feature>
<dbReference type="InterPro" id="IPR042160">
    <property type="entry name" value="HD-Zip_IV"/>
</dbReference>
<protein>
    <submittedName>
        <fullName evidence="2">Uncharacterized protein</fullName>
    </submittedName>
</protein>
<sequence>MDPDRNKNNEFQLLQTVNNIARAAYTEFAQRAFERIENFLGMISADELVLNIFRQTPQGKRVEFSIASSVIPISPSELCCILFDTAAWRPLWLQIVHEARSFFPTADLQRLSESFGEGYSHFPAEFLRCSGEWSCKSSFLRYQKQIQEDIWTITDVSDDYLDVLNPEAELEYRRGPSGIIAREMDEECCEPSWRSLGVVAFVCTVCCFLLFPGFMQKLLELYACMEMEFFQTISAEPNEKEFSIVIDEEMRILTDLILDKSPNLIVIASIYVPAAPLLVHEFLVQKA</sequence>
<dbReference type="SUPFAM" id="SSF55961">
    <property type="entry name" value="Bet v1-like"/>
    <property type="match status" value="1"/>
</dbReference>
<evidence type="ECO:0000256" key="1">
    <source>
        <dbReference type="SAM" id="Phobius"/>
    </source>
</evidence>
<keyword evidence="1" id="KW-0472">Membrane</keyword>
<keyword evidence="1" id="KW-0812">Transmembrane</keyword>
<keyword evidence="1" id="KW-1133">Transmembrane helix</keyword>
<evidence type="ECO:0000313" key="2">
    <source>
        <dbReference type="EMBL" id="KAK2643691.1"/>
    </source>
</evidence>
<accession>A0AAD9TWX5</accession>
<dbReference type="PANTHER" id="PTHR45654">
    <property type="entry name" value="HOMEOBOX-LEUCINE ZIPPER PROTEIN MERISTEM L1"/>
    <property type="match status" value="1"/>
</dbReference>
<keyword evidence="3" id="KW-1185">Reference proteome</keyword>
<gene>
    <name evidence="2" type="ORF">Ddye_018886</name>
</gene>
<dbReference type="EMBL" id="JANJYI010000006">
    <property type="protein sequence ID" value="KAK2643691.1"/>
    <property type="molecule type" value="Genomic_DNA"/>
</dbReference>
<name>A0AAD9TWX5_9ROSI</name>